<dbReference type="CDD" id="cd09272">
    <property type="entry name" value="RNase_HI_RT_Ty1"/>
    <property type="match status" value="1"/>
</dbReference>
<sequence length="1245" mass="140311">MNEFCTKKRIKREFSNARTPQQNRVAERRNRTLIEAARTMLADAKLPVTFWVEAVNTACYVQNRVLVNKSQNKTPYELFNSRTPATGFLRPFGFNVMILNTLDHLEKFKAKGDEGKFVGYFMSSKAFMVFNKRNKKVKENLHVDFLENKLIEKGAGPNWLFNIDTLNKSMNYVPMVVAGTFSTNISAHMESSNSDAQDACNDDVPESSGISNPTATSKIPPADQMESLTVESEFPTVSLPVPTACLDISPETSSDLRLISKEILSQEETPSLDNALTLSNRFEDTIGVEADLSNMESSIPASPTPTFRIHKDHSKSQIISPVDTHIQTRHKSKEMEEHSFVLKNKKDKKGIVIRNKARLVAQGHTQEEGIDYEEVFAPVARIEAPRAYGTLSKYLLDNGFQRGTIDQTLFIIKHRGDFLLVQVSTKERWHFFSQDKYVGDILKKFGYSDVRPNIMFDVCACVRHQVTPKECHLHAVKRIFRYLKGHLKLRLWYPKESPFDLVGYLDSDYGGATQDRKSTTGGCQFLGRRLISWQCKKKTIVATSITEAEYVAAANGCGQVLWIQNQMLDYNNFIMAKLSFCDYHNMISILEKTEHNIDFHQIVDFIKASHIRYALTINPTVYVSHIRQFWSTARIETTNEETKILATIDGKPRTISELSLRRHLKLNDAEGINSLPDTELFENLSLMGYNILPNQRFTFQKGQFSHQWKFLIHTIMQCLSPKSTGFNEFSSNIATAVVCLATNKDEGSRTLTKPHQTPSPQEQHSSHHDTSSPSHPTTNTEPIPQPPTETPTKTPTLRQYSRRATRIAQSKALSPAADEPASLLRDDSQGEAFLTVTSLDTGHDRENIIKTSAFPHESTPRVTSLDADKGNLEISGLKARVKILEDKERGRAEPAQEDAPIKGGSIEIEEEVGVKRSTELGSNDTKEMVNILSSMEAANILTSGVAAVSVSPIAAATTVRVPTISRLFPAASVIFTTASVVTPYSRRSRGISAKDKGKEKVVESKLARDSEIARLYAEEELKMMIKGLDRSNEVIAKHLQEYEQAAAELTIREKIKLINEMVKYQDHHAKILIYQAQQSKPLSKKEQREFYMSVLRSHAGWKTKHFKGMTLDEIKDKFIPVWKKLEDFVPMSSTEKDLKGMMQLVPVEEVYVEALQVKHPIIDWEIQSEDPTLGNNIEKGEGSIDEKSDIKWPSFIVLADLCEDGIVKVGMWGKEKVHDGLRMVSNNLQLFVEDAILMPVAVVLS</sequence>
<feature type="region of interest" description="Disordered" evidence="1">
    <location>
        <begin position="806"/>
        <end position="825"/>
    </location>
</feature>
<dbReference type="PROSITE" id="PS50994">
    <property type="entry name" value="INTEGRASE"/>
    <property type="match status" value="1"/>
</dbReference>
<dbReference type="InterPro" id="IPR001584">
    <property type="entry name" value="Integrase_cat-core"/>
</dbReference>
<dbReference type="AlphaFoldDB" id="A0A6L2N627"/>
<dbReference type="EMBL" id="BKCJ010008109">
    <property type="protein sequence ID" value="GEU80602.1"/>
    <property type="molecule type" value="Genomic_DNA"/>
</dbReference>
<evidence type="ECO:0000259" key="2">
    <source>
        <dbReference type="PROSITE" id="PS50994"/>
    </source>
</evidence>
<feature type="compositionally biased region" description="Polar residues" evidence="1">
    <location>
        <begin position="208"/>
        <end position="217"/>
    </location>
</feature>
<dbReference type="SUPFAM" id="SSF53098">
    <property type="entry name" value="Ribonuclease H-like"/>
    <property type="match status" value="1"/>
</dbReference>
<dbReference type="InterPro" id="IPR057670">
    <property type="entry name" value="SH3_retrovirus"/>
</dbReference>
<proteinExistence type="predicted"/>
<feature type="region of interest" description="Disordered" evidence="1">
    <location>
        <begin position="747"/>
        <end position="800"/>
    </location>
</feature>
<comment type="caution">
    <text evidence="3">The sequence shown here is derived from an EMBL/GenBank/DDBJ whole genome shotgun (WGS) entry which is preliminary data.</text>
</comment>
<dbReference type="PANTHER" id="PTHR11439:SF495">
    <property type="entry name" value="REVERSE TRANSCRIPTASE, RNA-DEPENDENT DNA POLYMERASE-RELATED"/>
    <property type="match status" value="1"/>
</dbReference>
<name>A0A6L2N627_TANCI</name>
<evidence type="ECO:0000256" key="1">
    <source>
        <dbReference type="SAM" id="MobiDB-lite"/>
    </source>
</evidence>
<dbReference type="Pfam" id="PF25597">
    <property type="entry name" value="SH3_retrovirus"/>
    <property type="match status" value="1"/>
</dbReference>
<dbReference type="InterPro" id="IPR013103">
    <property type="entry name" value="RVT_2"/>
</dbReference>
<dbReference type="InterPro" id="IPR036397">
    <property type="entry name" value="RNaseH_sf"/>
</dbReference>
<feature type="compositionally biased region" description="Low complexity" evidence="1">
    <location>
        <begin position="771"/>
        <end position="782"/>
    </location>
</feature>
<protein>
    <submittedName>
        <fullName evidence="3">Putative ribonuclease H-like domain-containing protein</fullName>
    </submittedName>
</protein>
<feature type="domain" description="Integrase catalytic" evidence="2">
    <location>
        <begin position="1"/>
        <end position="83"/>
    </location>
</feature>
<dbReference type="PANTHER" id="PTHR11439">
    <property type="entry name" value="GAG-POL-RELATED RETROTRANSPOSON"/>
    <property type="match status" value="1"/>
</dbReference>
<feature type="region of interest" description="Disordered" evidence="1">
    <location>
        <begin position="190"/>
        <end position="220"/>
    </location>
</feature>
<evidence type="ECO:0000313" key="3">
    <source>
        <dbReference type="EMBL" id="GEU80602.1"/>
    </source>
</evidence>
<dbReference type="Gene3D" id="3.30.420.10">
    <property type="entry name" value="Ribonuclease H-like superfamily/Ribonuclease H"/>
    <property type="match status" value="1"/>
</dbReference>
<reference evidence="3" key="1">
    <citation type="journal article" date="2019" name="Sci. Rep.">
        <title>Draft genome of Tanacetum cinerariifolium, the natural source of mosquito coil.</title>
        <authorList>
            <person name="Yamashiro T."/>
            <person name="Shiraishi A."/>
            <person name="Satake H."/>
            <person name="Nakayama K."/>
        </authorList>
    </citation>
    <scope>NUCLEOTIDE SEQUENCE</scope>
</reference>
<feature type="compositionally biased region" description="Polar residues" evidence="1">
    <location>
        <begin position="749"/>
        <end position="763"/>
    </location>
</feature>
<gene>
    <name evidence="3" type="ORF">Tci_052580</name>
</gene>
<organism evidence="3">
    <name type="scientific">Tanacetum cinerariifolium</name>
    <name type="common">Dalmatian daisy</name>
    <name type="synonym">Chrysanthemum cinerariifolium</name>
    <dbReference type="NCBI Taxonomy" id="118510"/>
    <lineage>
        <taxon>Eukaryota</taxon>
        <taxon>Viridiplantae</taxon>
        <taxon>Streptophyta</taxon>
        <taxon>Embryophyta</taxon>
        <taxon>Tracheophyta</taxon>
        <taxon>Spermatophyta</taxon>
        <taxon>Magnoliopsida</taxon>
        <taxon>eudicotyledons</taxon>
        <taxon>Gunneridae</taxon>
        <taxon>Pentapetalae</taxon>
        <taxon>asterids</taxon>
        <taxon>campanulids</taxon>
        <taxon>Asterales</taxon>
        <taxon>Asteraceae</taxon>
        <taxon>Asteroideae</taxon>
        <taxon>Anthemideae</taxon>
        <taxon>Anthemidinae</taxon>
        <taxon>Tanacetum</taxon>
    </lineage>
</organism>
<dbReference type="InterPro" id="IPR012337">
    <property type="entry name" value="RNaseH-like_sf"/>
</dbReference>
<dbReference type="GO" id="GO:0003676">
    <property type="term" value="F:nucleic acid binding"/>
    <property type="evidence" value="ECO:0007669"/>
    <property type="project" value="InterPro"/>
</dbReference>
<dbReference type="Pfam" id="PF07727">
    <property type="entry name" value="RVT_2"/>
    <property type="match status" value="1"/>
</dbReference>
<accession>A0A6L2N627</accession>
<dbReference type="GO" id="GO:0015074">
    <property type="term" value="P:DNA integration"/>
    <property type="evidence" value="ECO:0007669"/>
    <property type="project" value="InterPro"/>
</dbReference>